<reference evidence="2" key="3">
    <citation type="journal article" date="2010" name="Genome Res.">
        <title>Population genomic sequencing of Coccidioides fungi reveals recent hybridization and transposon control.</title>
        <authorList>
            <person name="Neafsey D.E."/>
            <person name="Barker B.M."/>
            <person name="Sharpton T.J."/>
            <person name="Stajich J.E."/>
            <person name="Park D.J."/>
            <person name="Whiston E."/>
            <person name="Hung C.-Y."/>
            <person name="McMahan C."/>
            <person name="White J."/>
            <person name="Sykes S."/>
            <person name="Heiman D."/>
            <person name="Young S."/>
            <person name="Zeng Q."/>
            <person name="Abouelleil A."/>
            <person name="Aftuck L."/>
            <person name="Bessette D."/>
            <person name="Brown A."/>
            <person name="FitzGerald M."/>
            <person name="Lui A."/>
            <person name="Macdonald J.P."/>
            <person name="Priest M."/>
            <person name="Orbach M.J."/>
            <person name="Galgiani J.N."/>
            <person name="Kirkland T.N."/>
            <person name="Cole G.T."/>
            <person name="Birren B.W."/>
            <person name="Henn M.R."/>
            <person name="Taylor J.W."/>
            <person name="Rounsley S.D."/>
        </authorList>
    </citation>
    <scope>NUCLEOTIDE SEQUENCE [LARGE SCALE GENOMIC DNA]</scope>
    <source>
        <strain evidence="2">RMSCC 3488</strain>
    </source>
</reference>
<dbReference type="PANTHER" id="PTHR11439">
    <property type="entry name" value="GAG-POL-RELATED RETROTRANSPOSON"/>
    <property type="match status" value="1"/>
</dbReference>
<dbReference type="EMBL" id="DS268111">
    <property type="protein sequence ID" value="KMM68890.1"/>
    <property type="molecule type" value="Genomic_DNA"/>
</dbReference>
<dbReference type="AlphaFoldDB" id="A0A0J6FHN7"/>
<evidence type="ECO:0008006" key="3">
    <source>
        <dbReference type="Google" id="ProtNLM"/>
    </source>
</evidence>
<reference evidence="1 2" key="1">
    <citation type="submission" date="2007-06" db="EMBL/GenBank/DDBJ databases">
        <title>The Genome Sequence of Coccidioides posadasii RMSCC_3488.</title>
        <authorList>
            <consortium name="Coccidioides Genome Resources Consortium"/>
            <consortium name="The Broad Institute Genome Sequencing Platform"/>
            <person name="Henn M.R."/>
            <person name="Sykes S."/>
            <person name="Young S."/>
            <person name="Jaffe D."/>
            <person name="Berlin A."/>
            <person name="Alvarez P."/>
            <person name="Butler J."/>
            <person name="Gnerre S."/>
            <person name="Grabherr M."/>
            <person name="Mauceli E."/>
            <person name="Brockman W."/>
            <person name="Kodira C."/>
            <person name="Alvarado L."/>
            <person name="Zeng Q."/>
            <person name="Crawford M."/>
            <person name="Antoine C."/>
            <person name="Devon K."/>
            <person name="Galgiani J."/>
            <person name="Orsborn K."/>
            <person name="Lewis M.L."/>
            <person name="Nusbaum C."/>
            <person name="Galagan J."/>
            <person name="Birren B."/>
        </authorList>
    </citation>
    <scope>NUCLEOTIDE SEQUENCE [LARGE SCALE GENOMIC DNA]</scope>
    <source>
        <strain evidence="1 2">RMSCC 3488</strain>
    </source>
</reference>
<proteinExistence type="predicted"/>
<dbReference type="VEuPathDB" id="FungiDB:CPAG_05213"/>
<gene>
    <name evidence="1" type="ORF">CPAG_05213</name>
</gene>
<sequence length="225" mass="25740">MGDLKWFLGIHITRDHANQKVYLTQDSYINKIIKDYSLSDRPHIYTPLSKDSASAYTPYKGKATTEEIKIFQHHIGSIILWHNSKASYTTNSIIEGFSDTAFADDLNTHHSSEGYLFKLFGGRVEWRAIHQDTVTTSTTEAELLALSHTGTQVYWWQQFFKQLGFNPGHCLSLQTDNQMAAGICTKTKPSISTKLKHVDIHQHWLQECVQDRSLDISWISTVHAR</sequence>
<name>A0A0J6FHN7_COCPO</name>
<organism evidence="1 2">
    <name type="scientific">Coccidioides posadasii RMSCC 3488</name>
    <dbReference type="NCBI Taxonomy" id="454284"/>
    <lineage>
        <taxon>Eukaryota</taxon>
        <taxon>Fungi</taxon>
        <taxon>Dikarya</taxon>
        <taxon>Ascomycota</taxon>
        <taxon>Pezizomycotina</taxon>
        <taxon>Eurotiomycetes</taxon>
        <taxon>Eurotiomycetidae</taxon>
        <taxon>Onygenales</taxon>
        <taxon>Onygenaceae</taxon>
        <taxon>Coccidioides</taxon>
    </lineage>
</organism>
<reference evidence="2" key="2">
    <citation type="journal article" date="2009" name="Genome Res.">
        <title>Comparative genomic analyses of the human fungal pathogens Coccidioides and their relatives.</title>
        <authorList>
            <person name="Sharpton T.J."/>
            <person name="Stajich J.E."/>
            <person name="Rounsley S.D."/>
            <person name="Gardner M.J."/>
            <person name="Wortman J.R."/>
            <person name="Jordar V.S."/>
            <person name="Maiti R."/>
            <person name="Kodira C.D."/>
            <person name="Neafsey D.E."/>
            <person name="Zeng Q."/>
            <person name="Hung C.-Y."/>
            <person name="McMahan C."/>
            <person name="Muszewska A."/>
            <person name="Grynberg M."/>
            <person name="Mandel M.A."/>
            <person name="Kellner E.M."/>
            <person name="Barker B.M."/>
            <person name="Galgiani J.N."/>
            <person name="Orbach M.J."/>
            <person name="Kirkland T.N."/>
            <person name="Cole G.T."/>
            <person name="Henn M.R."/>
            <person name="Birren B.W."/>
            <person name="Taylor J.W."/>
        </authorList>
    </citation>
    <scope>NUCLEOTIDE SEQUENCE [LARGE SCALE GENOMIC DNA]</scope>
    <source>
        <strain evidence="2">RMSCC 3488</strain>
    </source>
</reference>
<accession>A0A0J6FHN7</accession>
<dbReference type="PANTHER" id="PTHR11439:SF438">
    <property type="entry name" value="REVERSE TRANSCRIPTASE TY1_COPIA-TYPE DOMAIN-CONTAINING PROTEIN"/>
    <property type="match status" value="1"/>
</dbReference>
<protein>
    <recommendedName>
        <fullName evidence="3">Reverse transcriptase Ty1/copia-type domain-containing protein</fullName>
    </recommendedName>
</protein>
<evidence type="ECO:0000313" key="2">
    <source>
        <dbReference type="Proteomes" id="UP000054567"/>
    </source>
</evidence>
<dbReference type="Proteomes" id="UP000054567">
    <property type="component" value="Unassembled WGS sequence"/>
</dbReference>
<evidence type="ECO:0000313" key="1">
    <source>
        <dbReference type="EMBL" id="KMM68890.1"/>
    </source>
</evidence>
<dbReference type="CDD" id="cd09272">
    <property type="entry name" value="RNase_HI_RT_Ty1"/>
    <property type="match status" value="1"/>
</dbReference>